<feature type="region of interest" description="Disordered" evidence="2">
    <location>
        <begin position="210"/>
        <end position="237"/>
    </location>
</feature>
<dbReference type="OrthoDB" id="10675890at2759"/>
<proteinExistence type="predicted"/>
<organism evidence="3 4">
    <name type="scientific">Chlorella sorokiniana</name>
    <name type="common">Freshwater green alga</name>
    <dbReference type="NCBI Taxonomy" id="3076"/>
    <lineage>
        <taxon>Eukaryota</taxon>
        <taxon>Viridiplantae</taxon>
        <taxon>Chlorophyta</taxon>
        <taxon>core chlorophytes</taxon>
        <taxon>Trebouxiophyceae</taxon>
        <taxon>Chlorellales</taxon>
        <taxon>Chlorellaceae</taxon>
        <taxon>Chlorella clade</taxon>
        <taxon>Chlorella</taxon>
    </lineage>
</organism>
<evidence type="ECO:0000313" key="4">
    <source>
        <dbReference type="Proteomes" id="UP000239899"/>
    </source>
</evidence>
<feature type="coiled-coil region" evidence="1">
    <location>
        <begin position="86"/>
        <end position="149"/>
    </location>
</feature>
<feature type="coiled-coil region" evidence="1">
    <location>
        <begin position="280"/>
        <end position="364"/>
    </location>
</feature>
<evidence type="ECO:0000313" key="3">
    <source>
        <dbReference type="EMBL" id="PRW60627.1"/>
    </source>
</evidence>
<dbReference type="EMBL" id="LHPG02000002">
    <property type="protein sequence ID" value="PRW60627.1"/>
    <property type="molecule type" value="Genomic_DNA"/>
</dbReference>
<dbReference type="Proteomes" id="UP000239899">
    <property type="component" value="Unassembled WGS sequence"/>
</dbReference>
<comment type="caution">
    <text evidence="3">The sequence shown here is derived from an EMBL/GenBank/DDBJ whole genome shotgun (WGS) entry which is preliminary data.</text>
</comment>
<evidence type="ECO:0000256" key="1">
    <source>
        <dbReference type="SAM" id="Coils"/>
    </source>
</evidence>
<evidence type="ECO:0000256" key="2">
    <source>
        <dbReference type="SAM" id="MobiDB-lite"/>
    </source>
</evidence>
<dbReference type="AlphaFoldDB" id="A0A2P6U2T7"/>
<reference evidence="3 4" key="1">
    <citation type="journal article" date="2018" name="Plant J.">
        <title>Genome sequences of Chlorella sorokiniana UTEX 1602 and Micractinium conductrix SAG 241.80: implications to maltose excretion by a green alga.</title>
        <authorList>
            <person name="Arriola M.B."/>
            <person name="Velmurugan N."/>
            <person name="Zhang Y."/>
            <person name="Plunkett M.H."/>
            <person name="Hondzo H."/>
            <person name="Barney B.M."/>
        </authorList>
    </citation>
    <scope>NUCLEOTIDE SEQUENCE [LARGE SCALE GENOMIC DNA]</scope>
    <source>
        <strain evidence="4">UTEX 1602</strain>
    </source>
</reference>
<feature type="region of interest" description="Disordered" evidence="2">
    <location>
        <begin position="23"/>
        <end position="48"/>
    </location>
</feature>
<accession>A0A2P6U2T7</accession>
<keyword evidence="4" id="KW-1185">Reference proteome</keyword>
<protein>
    <submittedName>
        <fullName evidence="3">Huntingtin-interacting 1-like</fullName>
    </submittedName>
</protein>
<name>A0A2P6U2T7_CHLSO</name>
<sequence>MAPLPPTARCSLARIEQRLQQLVDDSAPLDGSEAGDEGRSIGGGAAGAATAAAQFVTDAPASCPQPLNQAAPGQPGAPCYSQQLELARLRRERDEAVKEQQAALRRERDGAVSEAAQLRSQLHELQQVHAALEQQHAQHTRQAEQAAAATAAERAAQAAQMERLQAAHAAVTADSQRKSLRIEALETQQAVLLESYRFLEAELRGSATALPPAQARSLTRLPPHPRSPQLATAGDPPYITDLVPSRGAALASEGDAVERLALSHSHLALAVRCAELQFALGQADRRVQAAEVAAMAAEEQAAGLRLLLAKASSGSAAALQQRLDAACGQLEEAQELGAQLRRQLAQKEEALALVAAEKRQLQADLRLMLQAKAALAALAGGLSAAAGRTGTMAL</sequence>
<keyword evidence="1" id="KW-0175">Coiled coil</keyword>
<gene>
    <name evidence="3" type="ORF">C2E21_0850</name>
</gene>